<feature type="transmembrane region" description="Helical" evidence="5">
    <location>
        <begin position="61"/>
        <end position="88"/>
    </location>
</feature>
<evidence type="ECO:0000256" key="2">
    <source>
        <dbReference type="ARBA" id="ARBA00022692"/>
    </source>
</evidence>
<dbReference type="NCBIfam" id="TIGR00945">
    <property type="entry name" value="tatC"/>
    <property type="match status" value="1"/>
</dbReference>
<evidence type="ECO:0000256" key="3">
    <source>
        <dbReference type="ARBA" id="ARBA00022989"/>
    </source>
</evidence>
<keyword evidence="5" id="KW-1003">Cell membrane</keyword>
<keyword evidence="5" id="KW-0653">Protein transport</keyword>
<comment type="similarity">
    <text evidence="5">Belongs to the TatC family.</text>
</comment>
<dbReference type="PANTHER" id="PTHR30371">
    <property type="entry name" value="SEC-INDEPENDENT PROTEIN TRANSLOCASE PROTEIN TATC"/>
    <property type="match status" value="1"/>
</dbReference>
<proteinExistence type="inferred from homology"/>
<keyword evidence="2 5" id="KW-0812">Transmembrane</keyword>
<feature type="transmembrane region" description="Helical" evidence="5">
    <location>
        <begin position="21"/>
        <end position="41"/>
    </location>
</feature>
<dbReference type="Pfam" id="PF00902">
    <property type="entry name" value="TatC"/>
    <property type="match status" value="1"/>
</dbReference>
<feature type="transmembrane region" description="Helical" evidence="5">
    <location>
        <begin position="100"/>
        <end position="131"/>
    </location>
</feature>
<feature type="transmembrane region" description="Helical" evidence="5">
    <location>
        <begin position="151"/>
        <end position="176"/>
    </location>
</feature>
<dbReference type="PRINTS" id="PR01840">
    <property type="entry name" value="TATCFAMILY"/>
</dbReference>
<feature type="transmembrane region" description="Helical" evidence="5">
    <location>
        <begin position="212"/>
        <end position="230"/>
    </location>
</feature>
<dbReference type="HAMAP" id="MF_00902">
    <property type="entry name" value="TatC"/>
    <property type="match status" value="1"/>
</dbReference>
<keyword evidence="4 5" id="KW-0472">Membrane</keyword>
<dbReference type="RefSeq" id="WP_307326168.1">
    <property type="nucleotide sequence ID" value="NZ_JAUSUG010000009.1"/>
</dbReference>
<keyword evidence="5" id="KW-0813">Transport</keyword>
<comment type="function">
    <text evidence="5">Part of the twin-arginine translocation (Tat) system that transports large folded proteins containing a characteristic twin-arginine motif in their signal peptide across membranes.</text>
</comment>
<reference evidence="6 7" key="1">
    <citation type="submission" date="2023-07" db="EMBL/GenBank/DDBJ databases">
        <title>Genomic Encyclopedia of Type Strains, Phase IV (KMG-IV): sequencing the most valuable type-strain genomes for metagenomic binning, comparative biology and taxonomic classification.</title>
        <authorList>
            <person name="Goeker M."/>
        </authorList>
    </citation>
    <scope>NUCLEOTIDE SEQUENCE [LARGE SCALE GENOMIC DNA]</scope>
    <source>
        <strain evidence="6 7">DSM 9768</strain>
    </source>
</reference>
<comment type="subcellular location">
    <subcellularLocation>
        <location evidence="5">Cell membrane</location>
        <topology evidence="5">Multi-pass membrane protein</topology>
    </subcellularLocation>
    <subcellularLocation>
        <location evidence="1">Membrane</location>
        <topology evidence="1">Multi-pass membrane protein</topology>
    </subcellularLocation>
</comment>
<evidence type="ECO:0000256" key="4">
    <source>
        <dbReference type="ARBA" id="ARBA00023136"/>
    </source>
</evidence>
<comment type="caution">
    <text evidence="6">The sequence shown here is derived from an EMBL/GenBank/DDBJ whole genome shotgun (WGS) entry which is preliminary data.</text>
</comment>
<dbReference type="InterPro" id="IPR002033">
    <property type="entry name" value="TatC"/>
</dbReference>
<organism evidence="6 7">
    <name type="scientific">Evansella vedderi</name>
    <dbReference type="NCBI Taxonomy" id="38282"/>
    <lineage>
        <taxon>Bacteria</taxon>
        <taxon>Bacillati</taxon>
        <taxon>Bacillota</taxon>
        <taxon>Bacilli</taxon>
        <taxon>Bacillales</taxon>
        <taxon>Bacillaceae</taxon>
        <taxon>Evansella</taxon>
    </lineage>
</organism>
<name>A0ABT9ZVF7_9BACI</name>
<dbReference type="Proteomes" id="UP001230005">
    <property type="component" value="Unassembled WGS sequence"/>
</dbReference>
<comment type="subunit">
    <text evidence="5">Forms a complex with TatA.</text>
</comment>
<evidence type="ECO:0000256" key="1">
    <source>
        <dbReference type="ARBA" id="ARBA00004141"/>
    </source>
</evidence>
<evidence type="ECO:0000256" key="5">
    <source>
        <dbReference type="HAMAP-Rule" id="MF_00902"/>
    </source>
</evidence>
<evidence type="ECO:0000313" key="6">
    <source>
        <dbReference type="EMBL" id="MDQ0255226.1"/>
    </source>
</evidence>
<dbReference type="PANTHER" id="PTHR30371:SF4">
    <property type="entry name" value="SEC-INDEPENDENT PROTEIN TRANSLOCASE PROTEIN TATCD"/>
    <property type="match status" value="1"/>
</dbReference>
<accession>A0ABT9ZVF7</accession>
<keyword evidence="7" id="KW-1185">Reference proteome</keyword>
<sequence length="246" mass="28344">MSDQNMNILDHLDELRKRIMISLAAFIVFFIGVFVFITDIYEWFVKDLDMTLTVLGPLDIIWVYFSLAGVIAFALTIPVLVLQIWLFVKPALTPREQRATIIYIPASFILFVGGLCFGYFVVLPLVLNFLIGLGQDMFVTMFTPDKYFQFVLRMTLPFSILFEMPLVVMFLTSIGIITPEGMKKNRKYAYFALIVVSVLISPPDFISDVLVIIPLLFLYEVSISLSRVVYIRKLKKEKEYERSLES</sequence>
<feature type="transmembrane region" description="Helical" evidence="5">
    <location>
        <begin position="188"/>
        <end position="206"/>
    </location>
</feature>
<protein>
    <recommendedName>
        <fullName evidence="5">Sec-independent protein translocase protein TatC</fullName>
    </recommendedName>
</protein>
<keyword evidence="5" id="KW-0811">Translocation</keyword>
<dbReference type="EMBL" id="JAUSUG010000009">
    <property type="protein sequence ID" value="MDQ0255226.1"/>
    <property type="molecule type" value="Genomic_DNA"/>
</dbReference>
<gene>
    <name evidence="5" type="primary">tatC</name>
    <name evidence="6" type="ORF">J2S74_002608</name>
</gene>
<keyword evidence="3 5" id="KW-1133">Transmembrane helix</keyword>
<evidence type="ECO:0000313" key="7">
    <source>
        <dbReference type="Proteomes" id="UP001230005"/>
    </source>
</evidence>